<feature type="non-terminal residue" evidence="1">
    <location>
        <position position="36"/>
    </location>
</feature>
<accession>A0A382DZ57</accession>
<protein>
    <submittedName>
        <fullName evidence="1">Uncharacterized protein</fullName>
    </submittedName>
</protein>
<sequence>MKVGLFFFEYGILYALRNFIRQEGRDSVSDLNILTG</sequence>
<organism evidence="1">
    <name type="scientific">marine metagenome</name>
    <dbReference type="NCBI Taxonomy" id="408172"/>
    <lineage>
        <taxon>unclassified sequences</taxon>
        <taxon>metagenomes</taxon>
        <taxon>ecological metagenomes</taxon>
    </lineage>
</organism>
<dbReference type="AlphaFoldDB" id="A0A382DZ57"/>
<reference evidence="1" key="1">
    <citation type="submission" date="2018-05" db="EMBL/GenBank/DDBJ databases">
        <authorList>
            <person name="Lanie J.A."/>
            <person name="Ng W.-L."/>
            <person name="Kazmierczak K.M."/>
            <person name="Andrzejewski T.M."/>
            <person name="Davidsen T.M."/>
            <person name="Wayne K.J."/>
            <person name="Tettelin H."/>
            <person name="Glass J.I."/>
            <person name="Rusch D."/>
            <person name="Podicherti R."/>
            <person name="Tsui H.-C.T."/>
            <person name="Winkler M.E."/>
        </authorList>
    </citation>
    <scope>NUCLEOTIDE SEQUENCE</scope>
</reference>
<dbReference type="EMBL" id="UINC01041774">
    <property type="protein sequence ID" value="SVB43515.1"/>
    <property type="molecule type" value="Genomic_DNA"/>
</dbReference>
<gene>
    <name evidence="1" type="ORF">METZ01_LOCUS196369</name>
</gene>
<proteinExistence type="predicted"/>
<evidence type="ECO:0000313" key="1">
    <source>
        <dbReference type="EMBL" id="SVB43515.1"/>
    </source>
</evidence>
<name>A0A382DZ57_9ZZZZ</name>